<evidence type="ECO:0000313" key="2">
    <source>
        <dbReference type="Proteomes" id="UP000734854"/>
    </source>
</evidence>
<accession>A0A8J5FKC7</accession>
<proteinExistence type="predicted"/>
<protein>
    <recommendedName>
        <fullName evidence="3">Disease resistance protein</fullName>
    </recommendedName>
</protein>
<dbReference type="Proteomes" id="UP000734854">
    <property type="component" value="Unassembled WGS sequence"/>
</dbReference>
<name>A0A8J5FKC7_ZINOF</name>
<dbReference type="Gene3D" id="3.80.10.10">
    <property type="entry name" value="Ribonuclease Inhibitor"/>
    <property type="match status" value="1"/>
</dbReference>
<evidence type="ECO:0008006" key="3">
    <source>
        <dbReference type="Google" id="ProtNLM"/>
    </source>
</evidence>
<comment type="caution">
    <text evidence="1">The sequence shown here is derived from an EMBL/GenBank/DDBJ whole genome shotgun (WGS) entry which is preliminary data.</text>
</comment>
<dbReference type="AlphaFoldDB" id="A0A8J5FKC7"/>
<dbReference type="SUPFAM" id="SSF52047">
    <property type="entry name" value="RNI-like"/>
    <property type="match status" value="1"/>
</dbReference>
<gene>
    <name evidence="1" type="ORF">ZIOFF_050522</name>
</gene>
<evidence type="ECO:0000313" key="1">
    <source>
        <dbReference type="EMBL" id="KAG6489253.1"/>
    </source>
</evidence>
<dbReference type="EMBL" id="JACMSC010000014">
    <property type="protein sequence ID" value="KAG6489253.1"/>
    <property type="molecule type" value="Genomic_DNA"/>
</dbReference>
<dbReference type="InterPro" id="IPR032675">
    <property type="entry name" value="LRR_dom_sf"/>
</dbReference>
<reference evidence="1 2" key="1">
    <citation type="submission" date="2020-08" db="EMBL/GenBank/DDBJ databases">
        <title>Plant Genome Project.</title>
        <authorList>
            <person name="Zhang R.-G."/>
        </authorList>
    </citation>
    <scope>NUCLEOTIDE SEQUENCE [LARGE SCALE GENOMIC DNA]</scope>
    <source>
        <tissue evidence="1">Rhizome</tissue>
    </source>
</reference>
<sequence>MLDQGLLFHDLPNIESIEIHECQELLRLPVKRFKEFTSLRNLSIKNCPMLMSDELLLPPSIEKLTLLDCGNLSEAVMLSETVFVLIYDFSIIHHPADHIIGVPVPAAEPARASLRERVYHLEEFVREEFRNVRQQQTEMFDMMRRWDLAYQGPPPPPSSHDDASA</sequence>
<organism evidence="1 2">
    <name type="scientific">Zingiber officinale</name>
    <name type="common">Ginger</name>
    <name type="synonym">Amomum zingiber</name>
    <dbReference type="NCBI Taxonomy" id="94328"/>
    <lineage>
        <taxon>Eukaryota</taxon>
        <taxon>Viridiplantae</taxon>
        <taxon>Streptophyta</taxon>
        <taxon>Embryophyta</taxon>
        <taxon>Tracheophyta</taxon>
        <taxon>Spermatophyta</taxon>
        <taxon>Magnoliopsida</taxon>
        <taxon>Liliopsida</taxon>
        <taxon>Zingiberales</taxon>
        <taxon>Zingiberaceae</taxon>
        <taxon>Zingiber</taxon>
    </lineage>
</organism>
<keyword evidence="2" id="KW-1185">Reference proteome</keyword>